<dbReference type="Proteomes" id="UP001497525">
    <property type="component" value="Unassembled WGS sequence"/>
</dbReference>
<name>A0AAV2TCD9_CALDB</name>
<evidence type="ECO:0000313" key="3">
    <source>
        <dbReference type="Proteomes" id="UP001497525"/>
    </source>
</evidence>
<sequence>LWNSEHSKLRLFANSVNNEVSNVKCEGYKGMCMEKPDRCHSVPDNEDYRLSPGRHYRYRSAGSEASLRSGSAYSADGNHSSSGSSRNVGSLSSQSSTSSSCPGLDQVSREDNVDSSSSSSSSSSTCSTALEVGPNGITNRINQSDPLGNSSDRERSRRGRHRGADGRANQREDDDILSSELFHLNFCE</sequence>
<comment type="caution">
    <text evidence="2">The sequence shown here is derived from an EMBL/GenBank/DDBJ whole genome shotgun (WGS) entry which is preliminary data.</text>
</comment>
<organism evidence="2 3">
    <name type="scientific">Calicophoron daubneyi</name>
    <name type="common">Rumen fluke</name>
    <name type="synonym">Paramphistomum daubneyi</name>
    <dbReference type="NCBI Taxonomy" id="300641"/>
    <lineage>
        <taxon>Eukaryota</taxon>
        <taxon>Metazoa</taxon>
        <taxon>Spiralia</taxon>
        <taxon>Lophotrochozoa</taxon>
        <taxon>Platyhelminthes</taxon>
        <taxon>Trematoda</taxon>
        <taxon>Digenea</taxon>
        <taxon>Plagiorchiida</taxon>
        <taxon>Pronocephalata</taxon>
        <taxon>Paramphistomoidea</taxon>
        <taxon>Paramphistomidae</taxon>
        <taxon>Calicophoron</taxon>
    </lineage>
</organism>
<feature type="non-terminal residue" evidence="2">
    <location>
        <position position="1"/>
    </location>
</feature>
<accession>A0AAV2TCD9</accession>
<protein>
    <submittedName>
        <fullName evidence="2">Uncharacterized protein</fullName>
    </submittedName>
</protein>
<gene>
    <name evidence="2" type="ORF">CDAUBV1_LOCUS7136</name>
</gene>
<feature type="compositionally biased region" description="Basic and acidic residues" evidence="1">
    <location>
        <begin position="162"/>
        <end position="171"/>
    </location>
</feature>
<proteinExistence type="predicted"/>
<feature type="compositionally biased region" description="Low complexity" evidence="1">
    <location>
        <begin position="74"/>
        <end position="100"/>
    </location>
</feature>
<evidence type="ECO:0000256" key="1">
    <source>
        <dbReference type="SAM" id="MobiDB-lite"/>
    </source>
</evidence>
<feature type="region of interest" description="Disordered" evidence="1">
    <location>
        <begin position="61"/>
        <end position="175"/>
    </location>
</feature>
<feature type="compositionally biased region" description="Low complexity" evidence="1">
    <location>
        <begin position="115"/>
        <end position="124"/>
    </location>
</feature>
<dbReference type="EMBL" id="CAXLJL010000166">
    <property type="protein sequence ID" value="CAL5133922.1"/>
    <property type="molecule type" value="Genomic_DNA"/>
</dbReference>
<evidence type="ECO:0000313" key="2">
    <source>
        <dbReference type="EMBL" id="CAL5133922.1"/>
    </source>
</evidence>
<dbReference type="AlphaFoldDB" id="A0AAV2TCD9"/>
<feature type="compositionally biased region" description="Polar residues" evidence="1">
    <location>
        <begin position="136"/>
        <end position="149"/>
    </location>
</feature>
<reference evidence="2" key="1">
    <citation type="submission" date="2024-06" db="EMBL/GenBank/DDBJ databases">
        <authorList>
            <person name="Liu X."/>
            <person name="Lenzi L."/>
            <person name="Haldenby T S."/>
            <person name="Uol C."/>
        </authorList>
    </citation>
    <scope>NUCLEOTIDE SEQUENCE</scope>
</reference>